<dbReference type="EMBL" id="SPVF01000251">
    <property type="protein sequence ID" value="TFW13481.1"/>
    <property type="molecule type" value="Genomic_DNA"/>
</dbReference>
<name>A0A4Y9RZ21_9BURK</name>
<protein>
    <recommendedName>
        <fullName evidence="4">Sel1 repeat family protein</fullName>
    </recommendedName>
</protein>
<dbReference type="Proteomes" id="UP000298438">
    <property type="component" value="Unassembled WGS sequence"/>
</dbReference>
<keyword evidence="1" id="KW-0732">Signal</keyword>
<accession>A0A4Y9RZ21</accession>
<gene>
    <name evidence="2" type="ORF">E4L96_19670</name>
</gene>
<sequence length="171" mass="17887">MKKTITAILLATAFASAFAAPQEVASPGFAKARQQFDAAAAGDTSARDAAIEAFQGLAAAQPGHPLLMAYEGAATAMKGRDATMPWEKMKYAEKGANMIEKALQLLGPEHDEALFNGTPESIEIRLVAANTLLALPDFMNRRTGGRRAVDAALASPAFAKAPAPVRAALYA</sequence>
<keyword evidence="3" id="KW-1185">Reference proteome</keyword>
<dbReference type="AlphaFoldDB" id="A0A4Y9RZ21"/>
<evidence type="ECO:0008006" key="4">
    <source>
        <dbReference type="Google" id="ProtNLM"/>
    </source>
</evidence>
<dbReference type="RefSeq" id="WP_220433457.1">
    <property type="nucleotide sequence ID" value="NZ_SPVF01000251.1"/>
</dbReference>
<comment type="caution">
    <text evidence="2">The sequence shown here is derived from an EMBL/GenBank/DDBJ whole genome shotgun (WGS) entry which is preliminary data.</text>
</comment>
<evidence type="ECO:0000256" key="1">
    <source>
        <dbReference type="SAM" id="SignalP"/>
    </source>
</evidence>
<proteinExistence type="predicted"/>
<organism evidence="2 3">
    <name type="scientific">Zemynaea arenosa</name>
    <dbReference type="NCBI Taxonomy" id="2561931"/>
    <lineage>
        <taxon>Bacteria</taxon>
        <taxon>Pseudomonadati</taxon>
        <taxon>Pseudomonadota</taxon>
        <taxon>Betaproteobacteria</taxon>
        <taxon>Burkholderiales</taxon>
        <taxon>Oxalobacteraceae</taxon>
        <taxon>Telluria group</taxon>
        <taxon>Zemynaea</taxon>
    </lineage>
</organism>
<feature type="signal peptide" evidence="1">
    <location>
        <begin position="1"/>
        <end position="19"/>
    </location>
</feature>
<reference evidence="2 3" key="1">
    <citation type="submission" date="2019-03" db="EMBL/GenBank/DDBJ databases">
        <title>Draft Genome Sequence of Massilia arenosa sp. nov., a Novel Massilia Species Isolated from a Sandy-loam Maize Soil.</title>
        <authorList>
            <person name="Raths R."/>
            <person name="Peta V."/>
            <person name="Bucking H."/>
        </authorList>
    </citation>
    <scope>NUCLEOTIDE SEQUENCE [LARGE SCALE GENOMIC DNA]</scope>
    <source>
        <strain evidence="2 3">MC02</strain>
    </source>
</reference>
<feature type="chain" id="PRO_5021490080" description="Sel1 repeat family protein" evidence="1">
    <location>
        <begin position="20"/>
        <end position="171"/>
    </location>
</feature>
<evidence type="ECO:0000313" key="2">
    <source>
        <dbReference type="EMBL" id="TFW13481.1"/>
    </source>
</evidence>
<evidence type="ECO:0000313" key="3">
    <source>
        <dbReference type="Proteomes" id="UP000298438"/>
    </source>
</evidence>
<feature type="non-terminal residue" evidence="2">
    <location>
        <position position="171"/>
    </location>
</feature>